<name>M2ZM13_9PROT</name>
<evidence type="ECO:0000313" key="4">
    <source>
        <dbReference type="Proteomes" id="UP000011744"/>
    </source>
</evidence>
<evidence type="ECO:0000256" key="1">
    <source>
        <dbReference type="ARBA" id="ARBA00007031"/>
    </source>
</evidence>
<dbReference type="AlphaFoldDB" id="M2ZM13"/>
<dbReference type="GO" id="GO:0003677">
    <property type="term" value="F:DNA binding"/>
    <property type="evidence" value="ECO:0007669"/>
    <property type="project" value="InterPro"/>
</dbReference>
<dbReference type="Proteomes" id="UP000011744">
    <property type="component" value="Unassembled WGS sequence"/>
</dbReference>
<organism evidence="3 4">
    <name type="scientific">Paramagnetospirillum caucaseum</name>
    <dbReference type="NCBI Taxonomy" id="1244869"/>
    <lineage>
        <taxon>Bacteria</taxon>
        <taxon>Pseudomonadati</taxon>
        <taxon>Pseudomonadota</taxon>
        <taxon>Alphaproteobacteria</taxon>
        <taxon>Rhodospirillales</taxon>
        <taxon>Magnetospirillaceae</taxon>
        <taxon>Paramagnetospirillum</taxon>
    </lineage>
</organism>
<dbReference type="GO" id="GO:0006355">
    <property type="term" value="P:regulation of DNA-templated transcription"/>
    <property type="evidence" value="ECO:0007669"/>
    <property type="project" value="InterPro"/>
</dbReference>
<dbReference type="OrthoDB" id="9809693at2"/>
<dbReference type="STRING" id="1244869.H261_18969"/>
<evidence type="ECO:0000256" key="2">
    <source>
        <dbReference type="SAM" id="MobiDB-lite"/>
    </source>
</evidence>
<dbReference type="GO" id="GO:0008270">
    <property type="term" value="F:zinc ion binding"/>
    <property type="evidence" value="ECO:0007669"/>
    <property type="project" value="InterPro"/>
</dbReference>
<dbReference type="eggNOG" id="COG4957">
    <property type="taxonomic scope" value="Bacteria"/>
</dbReference>
<comment type="similarity">
    <text evidence="1">Belongs to the ros/MucR family.</text>
</comment>
<dbReference type="Gene3D" id="1.10.10.1550">
    <property type="entry name" value="ROS/MUCR transcriptional regulator protein"/>
    <property type="match status" value="1"/>
</dbReference>
<comment type="caution">
    <text evidence="3">The sequence shown here is derived from an EMBL/GenBank/DDBJ whole genome shotgun (WGS) entry which is preliminary data.</text>
</comment>
<evidence type="ECO:0000313" key="3">
    <source>
        <dbReference type="EMBL" id="EME68322.1"/>
    </source>
</evidence>
<dbReference type="RefSeq" id="WP_008620706.1">
    <property type="nucleotide sequence ID" value="NZ_AONQ01000070.1"/>
</dbReference>
<gene>
    <name evidence="3" type="ORF">H261_18969</name>
</gene>
<dbReference type="InterPro" id="IPR008807">
    <property type="entry name" value="ROS_MUCR"/>
</dbReference>
<dbReference type="EMBL" id="AONQ01000070">
    <property type="protein sequence ID" value="EME68322.1"/>
    <property type="molecule type" value="Genomic_DNA"/>
</dbReference>
<feature type="region of interest" description="Disordered" evidence="2">
    <location>
        <begin position="119"/>
        <end position="155"/>
    </location>
</feature>
<dbReference type="Pfam" id="PF05443">
    <property type="entry name" value="ROS_MUCR"/>
    <property type="match status" value="1"/>
</dbReference>
<protein>
    <submittedName>
        <fullName evidence="3">Transcriptional regulatory protein Ros</fullName>
    </submittedName>
</protein>
<proteinExistence type="inferred from homology"/>
<accession>M2ZM13</accession>
<sequence>MADNTRALTAKIVTAYLRNNEVAVTDVPNLIQVTYSALFGTGTPAPVLAESQSPAVSIRKSVTPDAITCLECGKHQKMLRRHLATGHGLSVEQYRTKWNLPADYPMTAPKYAQKRSDMAIAIGLGRKPKPPAEGGETTNPPRHSYPPSRWSKPKT</sequence>
<keyword evidence="4" id="KW-1185">Reference proteome</keyword>
<reference evidence="3 4" key="1">
    <citation type="journal article" date="2014" name="Genome Announc.">
        <title>Draft Genome Sequence of Magnetospirillum sp. Strain SO-1, a Freshwater Magnetotactic Bacterium Isolated from the Ol'khovka River, Russia.</title>
        <authorList>
            <person name="Grouzdev D.S."/>
            <person name="Dziuba M.V."/>
            <person name="Sukhacheva M.S."/>
            <person name="Mardanov A.V."/>
            <person name="Beletskiy A.V."/>
            <person name="Kuznetsov B.B."/>
            <person name="Skryabin K.G."/>
        </authorList>
    </citation>
    <scope>NUCLEOTIDE SEQUENCE [LARGE SCALE GENOMIC DNA]</scope>
    <source>
        <strain evidence="3 4">SO-1</strain>
    </source>
</reference>
<dbReference type="InterPro" id="IPR041920">
    <property type="entry name" value="ROS/MUCR_sf"/>
</dbReference>